<dbReference type="EMBL" id="JAFIRN010000019">
    <property type="protein sequence ID" value="KAG5830868.1"/>
    <property type="molecule type" value="Genomic_DNA"/>
</dbReference>
<evidence type="ECO:0000256" key="2">
    <source>
        <dbReference type="ARBA" id="ARBA00009564"/>
    </source>
</evidence>
<dbReference type="InterPro" id="IPR050160">
    <property type="entry name" value="MHC/Immunoglobulin"/>
</dbReference>
<protein>
    <recommendedName>
        <fullName evidence="3">Beta-2-microglobulin</fullName>
    </recommendedName>
</protein>
<dbReference type="Pfam" id="PF07654">
    <property type="entry name" value="C1-set"/>
    <property type="match status" value="1"/>
</dbReference>
<evidence type="ECO:0000256" key="5">
    <source>
        <dbReference type="ARBA" id="ARBA00022525"/>
    </source>
</evidence>
<comment type="caution">
    <text evidence="10">The sequence shown here is derived from an EMBL/GenBank/DDBJ whole genome shotgun (WGS) entry which is preliminary data.</text>
</comment>
<keyword evidence="5" id="KW-0964">Secreted</keyword>
<dbReference type="InterPro" id="IPR003597">
    <property type="entry name" value="Ig_C1-set"/>
</dbReference>
<evidence type="ECO:0000256" key="8">
    <source>
        <dbReference type="SAM" id="SignalP"/>
    </source>
</evidence>
<keyword evidence="8" id="KW-0732">Signal</keyword>
<evidence type="ECO:0000256" key="6">
    <source>
        <dbReference type="ARBA" id="ARBA00022859"/>
    </source>
</evidence>
<feature type="chain" id="PRO_5039611698" description="Beta-2-microglobulin" evidence="8">
    <location>
        <begin position="20"/>
        <end position="116"/>
    </location>
</feature>
<dbReference type="PANTHER" id="PTHR19944">
    <property type="entry name" value="MHC CLASS II-RELATED"/>
    <property type="match status" value="1"/>
</dbReference>
<dbReference type="AlphaFoldDB" id="A0A9D3LM77"/>
<feature type="signal peptide" evidence="8">
    <location>
        <begin position="1"/>
        <end position="19"/>
    </location>
</feature>
<feature type="domain" description="Ig-like" evidence="9">
    <location>
        <begin position="24"/>
        <end position="111"/>
    </location>
</feature>
<reference evidence="10" key="1">
    <citation type="submission" date="2021-01" db="EMBL/GenBank/DDBJ databases">
        <title>A chromosome-scale assembly of European eel, Anguilla anguilla.</title>
        <authorList>
            <person name="Henkel C."/>
            <person name="Jong-Raadsen S.A."/>
            <person name="Dufour S."/>
            <person name="Weltzien F.-A."/>
            <person name="Palstra A.P."/>
            <person name="Pelster B."/>
            <person name="Spaink H.P."/>
            <person name="Van Den Thillart G.E."/>
            <person name="Jansen H."/>
            <person name="Zahm M."/>
            <person name="Klopp C."/>
            <person name="Cedric C."/>
            <person name="Louis A."/>
            <person name="Berthelot C."/>
            <person name="Parey E."/>
            <person name="Roest Crollius H."/>
            <person name="Montfort J."/>
            <person name="Robinson-Rechavi M."/>
            <person name="Bucao C."/>
            <person name="Bouchez O."/>
            <person name="Gislard M."/>
            <person name="Lluch J."/>
            <person name="Milhes M."/>
            <person name="Lampietro C."/>
            <person name="Lopez Roques C."/>
            <person name="Donnadieu C."/>
            <person name="Braasch I."/>
            <person name="Desvignes T."/>
            <person name="Postlethwait J."/>
            <person name="Bobe J."/>
            <person name="Guiguen Y."/>
            <person name="Dirks R."/>
        </authorList>
    </citation>
    <scope>NUCLEOTIDE SEQUENCE</scope>
    <source>
        <strain evidence="10">Tag_6206</strain>
        <tissue evidence="10">Liver</tissue>
    </source>
</reference>
<evidence type="ECO:0000256" key="4">
    <source>
        <dbReference type="ARBA" id="ARBA00022451"/>
    </source>
</evidence>
<dbReference type="Gene3D" id="2.60.40.10">
    <property type="entry name" value="Immunoglobulins"/>
    <property type="match status" value="1"/>
</dbReference>
<dbReference type="Proteomes" id="UP001044222">
    <property type="component" value="Chromosome 19"/>
</dbReference>
<comment type="subcellular location">
    <subcellularLocation>
        <location evidence="1">Secreted</location>
    </subcellularLocation>
</comment>
<dbReference type="GO" id="GO:0042612">
    <property type="term" value="C:MHC class I protein complex"/>
    <property type="evidence" value="ECO:0007669"/>
    <property type="project" value="UniProtKB-KW"/>
</dbReference>
<dbReference type="InterPro" id="IPR013783">
    <property type="entry name" value="Ig-like_fold"/>
</dbReference>
<gene>
    <name evidence="10" type="ORF">ANANG_G00315110</name>
</gene>
<dbReference type="PROSITE" id="PS50835">
    <property type="entry name" value="IG_LIKE"/>
    <property type="match status" value="1"/>
</dbReference>
<name>A0A9D3LM77_ANGAN</name>
<comment type="similarity">
    <text evidence="2">Belongs to the beta-2-microglobulin family.</text>
</comment>
<evidence type="ECO:0000256" key="1">
    <source>
        <dbReference type="ARBA" id="ARBA00004613"/>
    </source>
</evidence>
<dbReference type="GO" id="GO:0002474">
    <property type="term" value="P:antigen processing and presentation of peptide antigen via MHC class I"/>
    <property type="evidence" value="ECO:0007669"/>
    <property type="project" value="UniProtKB-KW"/>
</dbReference>
<dbReference type="GO" id="GO:0005576">
    <property type="term" value="C:extracellular region"/>
    <property type="evidence" value="ECO:0007669"/>
    <property type="project" value="UniProtKB-SubCell"/>
</dbReference>
<keyword evidence="4" id="KW-0490">MHC I</keyword>
<evidence type="ECO:0000313" key="11">
    <source>
        <dbReference type="Proteomes" id="UP001044222"/>
    </source>
</evidence>
<keyword evidence="6" id="KW-0391">Immunity</keyword>
<dbReference type="InterPro" id="IPR007110">
    <property type="entry name" value="Ig-like_dom"/>
</dbReference>
<evidence type="ECO:0000313" key="10">
    <source>
        <dbReference type="EMBL" id="KAG5830868.1"/>
    </source>
</evidence>
<dbReference type="PANTHER" id="PTHR19944:SF62">
    <property type="entry name" value="BETA-2-MICROGLOBULIN"/>
    <property type="match status" value="1"/>
</dbReference>
<keyword evidence="7" id="KW-0393">Immunoglobulin domain</keyword>
<evidence type="ECO:0000256" key="7">
    <source>
        <dbReference type="ARBA" id="ARBA00023319"/>
    </source>
</evidence>
<accession>A0A9D3LM77</accession>
<dbReference type="InterPro" id="IPR003006">
    <property type="entry name" value="Ig/MHC_CS"/>
</dbReference>
<evidence type="ECO:0000256" key="3">
    <source>
        <dbReference type="ARBA" id="ARBA00018767"/>
    </source>
</evidence>
<evidence type="ECO:0000259" key="9">
    <source>
        <dbReference type="PROSITE" id="PS50835"/>
    </source>
</evidence>
<dbReference type="InterPro" id="IPR036179">
    <property type="entry name" value="Ig-like_dom_sf"/>
</dbReference>
<sequence length="116" mass="13032">MNSILTSFCLAVLLVGVNSIHSAPKVQVYSKLPGQFDQPNVLLCYVSNFHPPDIKITMLKDNVEMPGATQTDLAFEQSWQFHLTKSVPFTPQAGEKYACRVQHQGNTKSYSWEPDM</sequence>
<dbReference type="SMART" id="SM00407">
    <property type="entry name" value="IGc1"/>
    <property type="match status" value="1"/>
</dbReference>
<dbReference type="SUPFAM" id="SSF48726">
    <property type="entry name" value="Immunoglobulin"/>
    <property type="match status" value="1"/>
</dbReference>
<organism evidence="10 11">
    <name type="scientific">Anguilla anguilla</name>
    <name type="common">European freshwater eel</name>
    <name type="synonym">Muraena anguilla</name>
    <dbReference type="NCBI Taxonomy" id="7936"/>
    <lineage>
        <taxon>Eukaryota</taxon>
        <taxon>Metazoa</taxon>
        <taxon>Chordata</taxon>
        <taxon>Craniata</taxon>
        <taxon>Vertebrata</taxon>
        <taxon>Euteleostomi</taxon>
        <taxon>Actinopterygii</taxon>
        <taxon>Neopterygii</taxon>
        <taxon>Teleostei</taxon>
        <taxon>Anguilliformes</taxon>
        <taxon>Anguillidae</taxon>
        <taxon>Anguilla</taxon>
    </lineage>
</organism>
<keyword evidence="11" id="KW-1185">Reference proteome</keyword>
<dbReference type="PROSITE" id="PS00290">
    <property type="entry name" value="IG_MHC"/>
    <property type="match status" value="1"/>
</dbReference>
<proteinExistence type="inferred from homology"/>